<sequence length="128" mass="15078">MYTRNVIIRHVPVLACDDCSNYELLPCMRPVLKKCVETLGERPSRRSFSLADHHELAGMVREVFLRPDSLSREDLELQIETEVRDRINLLLDLYSFAEQTEDHEWVENIRERLSQLSAMLPELNQFYA</sequence>
<evidence type="ECO:0000313" key="1">
    <source>
        <dbReference type="EMBL" id="OMF55510.1"/>
    </source>
</evidence>
<dbReference type="AlphaFoldDB" id="A0A1R1EUJ0"/>
<keyword evidence="2" id="KW-1185">Reference proteome</keyword>
<dbReference type="EMBL" id="MRTP01000002">
    <property type="protein sequence ID" value="OMF55510.1"/>
    <property type="molecule type" value="Genomic_DNA"/>
</dbReference>
<gene>
    <name evidence="1" type="ORF">BK138_12615</name>
</gene>
<reference evidence="1 2" key="1">
    <citation type="submission" date="2016-11" db="EMBL/GenBank/DDBJ databases">
        <title>Paenibacillus species isolates.</title>
        <authorList>
            <person name="Beno S.M."/>
        </authorList>
    </citation>
    <scope>NUCLEOTIDE SEQUENCE [LARGE SCALE GENOMIC DNA]</scope>
    <source>
        <strain evidence="1 2">FSL R5-0378</strain>
    </source>
</reference>
<organism evidence="1 2">
    <name type="scientific">Paenibacillus rhizosphaerae</name>
    <dbReference type="NCBI Taxonomy" id="297318"/>
    <lineage>
        <taxon>Bacteria</taxon>
        <taxon>Bacillati</taxon>
        <taxon>Bacillota</taxon>
        <taxon>Bacilli</taxon>
        <taxon>Bacillales</taxon>
        <taxon>Paenibacillaceae</taxon>
        <taxon>Paenibacillus</taxon>
    </lineage>
</organism>
<evidence type="ECO:0000313" key="2">
    <source>
        <dbReference type="Proteomes" id="UP000187172"/>
    </source>
</evidence>
<comment type="caution">
    <text evidence="1">The sequence shown here is derived from an EMBL/GenBank/DDBJ whole genome shotgun (WGS) entry which is preliminary data.</text>
</comment>
<proteinExistence type="predicted"/>
<protein>
    <submittedName>
        <fullName evidence="1">Uncharacterized protein</fullName>
    </submittedName>
</protein>
<dbReference type="STRING" id="297318.BK138_12615"/>
<accession>A0A1R1EUJ0</accession>
<dbReference type="Proteomes" id="UP000187172">
    <property type="component" value="Unassembled WGS sequence"/>
</dbReference>
<name>A0A1R1EUJ0_9BACL</name>